<reference evidence="2 3" key="1">
    <citation type="submission" date="2024-04" db="EMBL/GenBank/DDBJ databases">
        <title>Tritrichomonas musculus Genome.</title>
        <authorList>
            <person name="Alves-Ferreira E."/>
            <person name="Grigg M."/>
            <person name="Lorenzi H."/>
            <person name="Galac M."/>
        </authorList>
    </citation>
    <scope>NUCLEOTIDE SEQUENCE [LARGE SCALE GENOMIC DNA]</scope>
    <source>
        <strain evidence="2 3">EAF2021</strain>
    </source>
</reference>
<dbReference type="InterPro" id="IPR026906">
    <property type="entry name" value="LRR_5"/>
</dbReference>
<proteinExistence type="predicted"/>
<evidence type="ECO:0000313" key="3">
    <source>
        <dbReference type="Proteomes" id="UP001470230"/>
    </source>
</evidence>
<comment type="caution">
    <text evidence="2">The sequence shown here is derived from an EMBL/GenBank/DDBJ whole genome shotgun (WGS) entry which is preliminary data.</text>
</comment>
<protein>
    <submittedName>
        <fullName evidence="2">Uncharacterized protein</fullName>
    </submittedName>
</protein>
<evidence type="ECO:0000256" key="1">
    <source>
        <dbReference type="SAM" id="MobiDB-lite"/>
    </source>
</evidence>
<feature type="region of interest" description="Disordered" evidence="1">
    <location>
        <begin position="135"/>
        <end position="155"/>
    </location>
</feature>
<gene>
    <name evidence="2" type="ORF">M9Y10_030936</name>
</gene>
<name>A0ABR2H2I3_9EUKA</name>
<sequence length="192" mass="22217">MSNAFEYCTNLQTITFDSNSQLEEIQSCAFCNSQLPEKIIFPSSLKKIEIGAFKWTKKLKEVVFQSKEIQTGFESFSSCADLEKVSFPSAEKITIEYDSFSETSKNLKLIVRREAEINEDGNNLKSQIEFINDERSPRKIAAKTPPSPKKEEDDATNIYMKRIRYLEERLMKYEQVVPFDPEKEILQNKKTG</sequence>
<dbReference type="EMBL" id="JAPFFF010000047">
    <property type="protein sequence ID" value="KAK8840375.1"/>
    <property type="molecule type" value="Genomic_DNA"/>
</dbReference>
<dbReference type="SUPFAM" id="SSF52058">
    <property type="entry name" value="L domain-like"/>
    <property type="match status" value="1"/>
</dbReference>
<dbReference type="Pfam" id="PF13306">
    <property type="entry name" value="LRR_5"/>
    <property type="match status" value="1"/>
</dbReference>
<accession>A0ABR2H2I3</accession>
<organism evidence="2 3">
    <name type="scientific">Tritrichomonas musculus</name>
    <dbReference type="NCBI Taxonomy" id="1915356"/>
    <lineage>
        <taxon>Eukaryota</taxon>
        <taxon>Metamonada</taxon>
        <taxon>Parabasalia</taxon>
        <taxon>Tritrichomonadida</taxon>
        <taxon>Tritrichomonadidae</taxon>
        <taxon>Tritrichomonas</taxon>
    </lineage>
</organism>
<keyword evidence="3" id="KW-1185">Reference proteome</keyword>
<dbReference type="Gene3D" id="3.80.10.10">
    <property type="entry name" value="Ribonuclease Inhibitor"/>
    <property type="match status" value="1"/>
</dbReference>
<dbReference type="Proteomes" id="UP001470230">
    <property type="component" value="Unassembled WGS sequence"/>
</dbReference>
<dbReference type="InterPro" id="IPR032675">
    <property type="entry name" value="LRR_dom_sf"/>
</dbReference>
<evidence type="ECO:0000313" key="2">
    <source>
        <dbReference type="EMBL" id="KAK8840375.1"/>
    </source>
</evidence>